<organism evidence="1 2">
    <name type="scientific">Auriscalpium vulgare</name>
    <dbReference type="NCBI Taxonomy" id="40419"/>
    <lineage>
        <taxon>Eukaryota</taxon>
        <taxon>Fungi</taxon>
        <taxon>Dikarya</taxon>
        <taxon>Basidiomycota</taxon>
        <taxon>Agaricomycotina</taxon>
        <taxon>Agaricomycetes</taxon>
        <taxon>Russulales</taxon>
        <taxon>Auriscalpiaceae</taxon>
        <taxon>Auriscalpium</taxon>
    </lineage>
</organism>
<accession>A0ACB8S009</accession>
<dbReference type="EMBL" id="MU275877">
    <property type="protein sequence ID" value="KAI0049148.1"/>
    <property type="molecule type" value="Genomic_DNA"/>
</dbReference>
<reference evidence="1" key="2">
    <citation type="journal article" date="2022" name="New Phytol.">
        <title>Evolutionary transition to the ectomycorrhizal habit in the genomes of a hyperdiverse lineage of mushroom-forming fungi.</title>
        <authorList>
            <person name="Looney B."/>
            <person name="Miyauchi S."/>
            <person name="Morin E."/>
            <person name="Drula E."/>
            <person name="Courty P.E."/>
            <person name="Kohler A."/>
            <person name="Kuo A."/>
            <person name="LaButti K."/>
            <person name="Pangilinan J."/>
            <person name="Lipzen A."/>
            <person name="Riley R."/>
            <person name="Andreopoulos W."/>
            <person name="He G."/>
            <person name="Johnson J."/>
            <person name="Nolan M."/>
            <person name="Tritt A."/>
            <person name="Barry K.W."/>
            <person name="Grigoriev I.V."/>
            <person name="Nagy L.G."/>
            <person name="Hibbett D."/>
            <person name="Henrissat B."/>
            <person name="Matheny P.B."/>
            <person name="Labbe J."/>
            <person name="Martin F.M."/>
        </authorList>
    </citation>
    <scope>NUCLEOTIDE SEQUENCE</scope>
    <source>
        <strain evidence="1">FP105234-sp</strain>
    </source>
</reference>
<dbReference type="Proteomes" id="UP000814033">
    <property type="component" value="Unassembled WGS sequence"/>
</dbReference>
<reference evidence="1" key="1">
    <citation type="submission" date="2021-02" db="EMBL/GenBank/DDBJ databases">
        <authorList>
            <consortium name="DOE Joint Genome Institute"/>
            <person name="Ahrendt S."/>
            <person name="Looney B.P."/>
            <person name="Miyauchi S."/>
            <person name="Morin E."/>
            <person name="Drula E."/>
            <person name="Courty P.E."/>
            <person name="Chicoki N."/>
            <person name="Fauchery L."/>
            <person name="Kohler A."/>
            <person name="Kuo A."/>
            <person name="Labutti K."/>
            <person name="Pangilinan J."/>
            <person name="Lipzen A."/>
            <person name="Riley R."/>
            <person name="Andreopoulos W."/>
            <person name="He G."/>
            <person name="Johnson J."/>
            <person name="Barry K.W."/>
            <person name="Grigoriev I.V."/>
            <person name="Nagy L."/>
            <person name="Hibbett D."/>
            <person name="Henrissat B."/>
            <person name="Matheny P.B."/>
            <person name="Labbe J."/>
            <person name="Martin F."/>
        </authorList>
    </citation>
    <scope>NUCLEOTIDE SEQUENCE</scope>
    <source>
        <strain evidence="1">FP105234-sp</strain>
    </source>
</reference>
<gene>
    <name evidence="1" type="ORF">FA95DRAFT_1538803</name>
</gene>
<evidence type="ECO:0000313" key="2">
    <source>
        <dbReference type="Proteomes" id="UP000814033"/>
    </source>
</evidence>
<evidence type="ECO:0000313" key="1">
    <source>
        <dbReference type="EMBL" id="KAI0049148.1"/>
    </source>
</evidence>
<sequence length="605" mass="66973">MADFARASRNLQTKPAQAFRDAKNGSIWEIKVIANSIQAMPQLQTPEVIEMLCSHLDASKAPDPRVSAAARSPAAERAFSSLLGLGNFGRLLTPYATSLLAPIKKSWPGIFKWMVFFHEVYSNPNAQGPKNAMEIIAYALYSITHEDAFQDRVTNTPGAIALAASLWMKEDARSETPLLPIPVASSMLHHILFCATDANLDEFVKSAGGKTSTIADLCLSRLRSTIAKPLVSGLQVRSYVDVMVALSRGRKHALRRAILHKGGIGVVTKALLKLSVLSLSDEDVRDAVIACFGFISNLIESGDGIHWVRQAVQEGLLLAFVNISPSFKSLDTEARSFTLALVSNVLPRYLVYRSVIMAVSAAMEKVDTPENRVKIERSPVKDSMYSTKLLADERKKIQFQSDVMKKELAYCDHCQKYAPKDTLKKCGGCQVTLYCSKECQTQGWKKIHRSECKLKDEERIEVLQQDAFSKDDRVFLHNLAIYVARKNLLTLRRLAKRSYADIPLSKLGVRIDFTKVPPTYEVFLLSARDISKEAKPNWTPTLVARSESILEKAINSEGRNSLIESVVSVGEGTTIVVSLTARCLWDDKGDDIPLPGAWLVEESGL</sequence>
<protein>
    <submittedName>
        <fullName evidence="1">Uncharacterized protein</fullName>
    </submittedName>
</protein>
<keyword evidence="2" id="KW-1185">Reference proteome</keyword>
<proteinExistence type="predicted"/>
<name>A0ACB8S009_9AGAM</name>
<comment type="caution">
    <text evidence="1">The sequence shown here is derived from an EMBL/GenBank/DDBJ whole genome shotgun (WGS) entry which is preliminary data.</text>
</comment>